<dbReference type="KEGG" id="hbq:QI031_31425"/>
<keyword evidence="1" id="KW-1133">Transmembrane helix</keyword>
<name>A0AAJ6NYP8_9CYAN</name>
<feature type="transmembrane region" description="Helical" evidence="1">
    <location>
        <begin position="28"/>
        <end position="50"/>
    </location>
</feature>
<protein>
    <recommendedName>
        <fullName evidence="4">Esterase/lipase</fullName>
    </recommendedName>
</protein>
<proteinExistence type="predicted"/>
<keyword evidence="1" id="KW-0812">Transmembrane</keyword>
<keyword evidence="2" id="KW-0614">Plasmid</keyword>
<sequence length="263" mass="28872">MFNAKNSTKPKSEPLQLLKYNKSVPTRIGIISLAGFSMAFFSLLLQLLNYGAVSSLGKKQLALVQLSSGESVIAQAVEPSERSNEVIKKFISDTFIKMFNWDGLVKTFNEKGEPITKQDTGIDVGRTEGSNGRVTTSAYEAAFAISEKQDFRTAFLRKLAVMTPAGIFNGDTQVSLIPRFISDPRKIKDGKWEIDLVATLVTFTRVDNAGQGISFNKTITVEAIDTPQEIPGGTTALAKSIYQSRRLGLEITQIVDLNIAKRK</sequence>
<geneLocation type="plasmid" evidence="2 3">
    <name>unnamed1</name>
</geneLocation>
<evidence type="ECO:0008006" key="4">
    <source>
        <dbReference type="Google" id="ProtNLM"/>
    </source>
</evidence>
<organism evidence="2 3">
    <name type="scientific">Halotia branconii CENA392</name>
    <dbReference type="NCBI Taxonomy" id="1539056"/>
    <lineage>
        <taxon>Bacteria</taxon>
        <taxon>Bacillati</taxon>
        <taxon>Cyanobacteriota</taxon>
        <taxon>Cyanophyceae</taxon>
        <taxon>Nostocales</taxon>
        <taxon>Nodulariaceae</taxon>
        <taxon>Halotia</taxon>
    </lineage>
</organism>
<keyword evidence="1" id="KW-0472">Membrane</keyword>
<evidence type="ECO:0000313" key="3">
    <source>
        <dbReference type="Proteomes" id="UP001223520"/>
    </source>
</evidence>
<dbReference type="Proteomes" id="UP001223520">
    <property type="component" value="Plasmid unnamed1"/>
</dbReference>
<evidence type="ECO:0000313" key="2">
    <source>
        <dbReference type="EMBL" id="WGV29072.1"/>
    </source>
</evidence>
<dbReference type="EMBL" id="CP124544">
    <property type="protein sequence ID" value="WGV29072.1"/>
    <property type="molecule type" value="Genomic_DNA"/>
</dbReference>
<evidence type="ECO:0000256" key="1">
    <source>
        <dbReference type="SAM" id="Phobius"/>
    </source>
</evidence>
<gene>
    <name evidence="2" type="ORF">QI031_31425</name>
</gene>
<keyword evidence="3" id="KW-1185">Reference proteome</keyword>
<accession>A0AAJ6NYP8</accession>
<dbReference type="AlphaFoldDB" id="A0AAJ6NYP8"/>
<reference evidence="2 3" key="1">
    <citation type="journal article" date="2023" name="Limnol Oceanogr Lett">
        <title>Environmental adaptations by the intertidal Antarctic cyanobacterium Halotia branconii CENA392 as revealed using long-read genome sequencing.</title>
        <authorList>
            <person name="Dextro R.B."/>
            <person name="Delbaje E."/>
            <person name="Freitas P.N.N."/>
            <person name="Geraldes V."/>
            <person name="Pinto E."/>
            <person name="Long P.F."/>
            <person name="Fiore M.F."/>
        </authorList>
    </citation>
    <scope>NUCLEOTIDE SEQUENCE [LARGE SCALE GENOMIC DNA]</scope>
    <source>
        <strain evidence="2 3">CENA392</strain>
        <plasmid evidence="2 3">unnamed1</plasmid>
    </source>
</reference>